<dbReference type="PANTHER" id="PTHR24171">
    <property type="entry name" value="ANKYRIN REPEAT DOMAIN-CONTAINING PROTEIN 39-RELATED"/>
    <property type="match status" value="1"/>
</dbReference>
<protein>
    <submittedName>
        <fullName evidence="4">Ankyrin repeat domain-containing protein</fullName>
    </submittedName>
</protein>
<keyword evidence="5" id="KW-1185">Reference proteome</keyword>
<evidence type="ECO:0000313" key="5">
    <source>
        <dbReference type="Proteomes" id="UP001398420"/>
    </source>
</evidence>
<evidence type="ECO:0000256" key="1">
    <source>
        <dbReference type="ARBA" id="ARBA00022737"/>
    </source>
</evidence>
<accession>A0ABU9LNP8</accession>
<comment type="caution">
    <text evidence="4">The sequence shown here is derived from an EMBL/GenBank/DDBJ whole genome shotgun (WGS) entry which is preliminary data.</text>
</comment>
<feature type="repeat" description="ANK" evidence="3">
    <location>
        <begin position="63"/>
        <end position="95"/>
    </location>
</feature>
<dbReference type="PANTHER" id="PTHR24171:SF9">
    <property type="entry name" value="ANKYRIN REPEAT DOMAIN-CONTAINING PROTEIN 39"/>
    <property type="match status" value="1"/>
</dbReference>
<dbReference type="RefSeq" id="WP_082701491.1">
    <property type="nucleotide sequence ID" value="NZ_CP147847.1"/>
</dbReference>
<dbReference type="PROSITE" id="PS50088">
    <property type="entry name" value="ANK_REPEAT"/>
    <property type="match status" value="2"/>
</dbReference>
<dbReference type="SUPFAM" id="SSF48403">
    <property type="entry name" value="Ankyrin repeat"/>
    <property type="match status" value="1"/>
</dbReference>
<proteinExistence type="predicted"/>
<evidence type="ECO:0000256" key="2">
    <source>
        <dbReference type="ARBA" id="ARBA00023043"/>
    </source>
</evidence>
<dbReference type="InterPro" id="IPR036770">
    <property type="entry name" value="Ankyrin_rpt-contain_sf"/>
</dbReference>
<dbReference type="PROSITE" id="PS50297">
    <property type="entry name" value="ANK_REP_REGION"/>
    <property type="match status" value="1"/>
</dbReference>
<name>A0ABU9LNP8_9BACL</name>
<dbReference type="Pfam" id="PF12796">
    <property type="entry name" value="Ank_2"/>
    <property type="match status" value="2"/>
</dbReference>
<evidence type="ECO:0000313" key="4">
    <source>
        <dbReference type="EMBL" id="MEL5989570.1"/>
    </source>
</evidence>
<dbReference type="InterPro" id="IPR002110">
    <property type="entry name" value="Ankyrin_rpt"/>
</dbReference>
<sequence length="222" mass="24796">MDKQGFVSFIKQSISGAFMSASAKEPQPETEKERWFRAVQESDIYALKHLLKLEFPINQVNERGRTALMIATYNRDEKTAAFLIEQGADVNKRDDRLNSPFLYAAAEGYLEILKLMGSKGDVKVVNRYGGIGIIPASERAHLETLEWLLKNTASDVNHVNNLGWTALLEAIILGDGTDKYVKTVQLLLRYGASPDIADRDGVTPIEHAEKLGYTKILKLLEA</sequence>
<evidence type="ECO:0000256" key="3">
    <source>
        <dbReference type="PROSITE-ProRule" id="PRU00023"/>
    </source>
</evidence>
<reference evidence="4 5" key="1">
    <citation type="submission" date="2024-04" db="EMBL/GenBank/DDBJ databases">
        <authorList>
            <person name="Wu Y.S."/>
            <person name="Zhang L."/>
        </authorList>
    </citation>
    <scope>NUCLEOTIDE SEQUENCE [LARGE SCALE GENOMIC DNA]</scope>
    <source>
        <strain evidence="4 5">KG-01</strain>
    </source>
</reference>
<gene>
    <name evidence="4" type="ORF">AAF454_14270</name>
</gene>
<organism evidence="4 5">
    <name type="scientific">Kurthia gibsonii</name>
    <dbReference type="NCBI Taxonomy" id="33946"/>
    <lineage>
        <taxon>Bacteria</taxon>
        <taxon>Bacillati</taxon>
        <taxon>Bacillota</taxon>
        <taxon>Bacilli</taxon>
        <taxon>Bacillales</taxon>
        <taxon>Caryophanaceae</taxon>
        <taxon>Kurthia</taxon>
    </lineage>
</organism>
<dbReference type="Gene3D" id="1.25.40.20">
    <property type="entry name" value="Ankyrin repeat-containing domain"/>
    <property type="match status" value="1"/>
</dbReference>
<dbReference type="Proteomes" id="UP001398420">
    <property type="component" value="Unassembled WGS sequence"/>
</dbReference>
<dbReference type="SMART" id="SM00248">
    <property type="entry name" value="ANK"/>
    <property type="match status" value="3"/>
</dbReference>
<feature type="repeat" description="ANK" evidence="3">
    <location>
        <begin position="162"/>
        <end position="199"/>
    </location>
</feature>
<dbReference type="EMBL" id="JBCEWA010000015">
    <property type="protein sequence ID" value="MEL5989570.1"/>
    <property type="molecule type" value="Genomic_DNA"/>
</dbReference>
<keyword evidence="1" id="KW-0677">Repeat</keyword>
<keyword evidence="2 3" id="KW-0040">ANK repeat</keyword>